<dbReference type="PANTHER" id="PTHR35186">
    <property type="entry name" value="ANK_REP_REGION DOMAIN-CONTAINING PROTEIN"/>
    <property type="match status" value="1"/>
</dbReference>
<keyword evidence="1" id="KW-0732">Signal</keyword>
<keyword evidence="4" id="KW-1185">Reference proteome</keyword>
<proteinExistence type="predicted"/>
<feature type="domain" description="DUF7580" evidence="2">
    <location>
        <begin position="195"/>
        <end position="431"/>
    </location>
</feature>
<sequence length="449" mass="51936">MASSVEFAGLALAVLPLFIETAKAYTDGVESILNVAIRSRWDEKLEEFYEEFYYQIVELNNNIGKIRTPIATSALSNENLPNSSGFLAAWQNDSNIEKQIRSYFRTEDNFNQFTRINKRLVMLLSGLIQEKGNRLSRKDENERLIFNKLQEFTIAKESEATRSTFLERFQFFRKHKERQEFLMRLDTWNTRARGAANRKALERLCQAIESGTQEFCLRLFVEDLQGQPSMWQLNPLQRKLNFLGTEDPVTLNELLVGYAKIRSKEKRKLALVFAYSLLLYHNSDWLSKGWIKEDISFFFKAEDEPDLDHPFLTARFNQARAPRAAESGNGLWHRNPYIFTLGVLLIEIFNEKPIEAWRKPKERASPTVNTDLFVARRIVQGMDQCPFRDAIHACLEMDWVPEMRSAELDDMEIQLGLLKNVIAPLEQEISSTVNSHLLGAITGIFATTK</sequence>
<organism evidence="3 4">
    <name type="scientific">Botryosphaeria dothidea</name>
    <dbReference type="NCBI Taxonomy" id="55169"/>
    <lineage>
        <taxon>Eukaryota</taxon>
        <taxon>Fungi</taxon>
        <taxon>Dikarya</taxon>
        <taxon>Ascomycota</taxon>
        <taxon>Pezizomycotina</taxon>
        <taxon>Dothideomycetes</taxon>
        <taxon>Dothideomycetes incertae sedis</taxon>
        <taxon>Botryosphaeriales</taxon>
        <taxon>Botryosphaeriaceae</taxon>
        <taxon>Botryosphaeria</taxon>
    </lineage>
</organism>
<name>A0A8H4ISK5_9PEZI</name>
<evidence type="ECO:0000313" key="3">
    <source>
        <dbReference type="EMBL" id="KAF4306512.1"/>
    </source>
</evidence>
<dbReference type="EMBL" id="WWBZ02000033">
    <property type="protein sequence ID" value="KAF4306512.1"/>
    <property type="molecule type" value="Genomic_DNA"/>
</dbReference>
<protein>
    <recommendedName>
        <fullName evidence="2">DUF7580 domain-containing protein</fullName>
    </recommendedName>
</protein>
<feature type="chain" id="PRO_5034637678" description="DUF7580 domain-containing protein" evidence="1">
    <location>
        <begin position="25"/>
        <end position="449"/>
    </location>
</feature>
<dbReference type="Proteomes" id="UP000572817">
    <property type="component" value="Unassembled WGS sequence"/>
</dbReference>
<comment type="caution">
    <text evidence="3">The sequence shown here is derived from an EMBL/GenBank/DDBJ whole genome shotgun (WGS) entry which is preliminary data.</text>
</comment>
<dbReference type="InterPro" id="IPR056002">
    <property type="entry name" value="DUF7580"/>
</dbReference>
<gene>
    <name evidence="3" type="ORF">GTA08_BOTSDO05882</name>
</gene>
<dbReference type="OrthoDB" id="3565018at2759"/>
<evidence type="ECO:0000259" key="2">
    <source>
        <dbReference type="Pfam" id="PF24476"/>
    </source>
</evidence>
<feature type="signal peptide" evidence="1">
    <location>
        <begin position="1"/>
        <end position="24"/>
    </location>
</feature>
<accession>A0A8H4ISK5</accession>
<evidence type="ECO:0000256" key="1">
    <source>
        <dbReference type="SAM" id="SignalP"/>
    </source>
</evidence>
<evidence type="ECO:0000313" key="4">
    <source>
        <dbReference type="Proteomes" id="UP000572817"/>
    </source>
</evidence>
<reference evidence="3" key="1">
    <citation type="submission" date="2020-04" db="EMBL/GenBank/DDBJ databases">
        <title>Genome Assembly and Annotation of Botryosphaeria dothidea sdau 11-99, a Latent Pathogen of Apple Fruit Ring Rot in China.</title>
        <authorList>
            <person name="Yu C."/>
            <person name="Diao Y."/>
            <person name="Lu Q."/>
            <person name="Zhao J."/>
            <person name="Cui S."/>
            <person name="Peng C."/>
            <person name="He B."/>
            <person name="Liu H."/>
        </authorList>
    </citation>
    <scope>NUCLEOTIDE SEQUENCE [LARGE SCALE GENOMIC DNA]</scope>
    <source>
        <strain evidence="3">Sdau11-99</strain>
    </source>
</reference>
<dbReference type="Pfam" id="PF24476">
    <property type="entry name" value="DUF7580"/>
    <property type="match status" value="1"/>
</dbReference>
<dbReference type="PANTHER" id="PTHR35186:SF4">
    <property type="entry name" value="PRION-INHIBITION AND PROPAGATION HELO DOMAIN-CONTAINING PROTEIN"/>
    <property type="match status" value="1"/>
</dbReference>
<dbReference type="AlphaFoldDB" id="A0A8H4ISK5"/>